<name>B4HQP3_DROSE</name>
<dbReference type="HOGENOM" id="CLU_2063909_0_0_1"/>
<evidence type="ECO:0000256" key="1">
    <source>
        <dbReference type="SAM" id="MobiDB-lite"/>
    </source>
</evidence>
<evidence type="ECO:0000313" key="4">
    <source>
        <dbReference type="Proteomes" id="UP000001292"/>
    </source>
</evidence>
<feature type="region of interest" description="Disordered" evidence="1">
    <location>
        <begin position="60"/>
        <end position="89"/>
    </location>
</feature>
<proteinExistence type="predicted"/>
<organism evidence="4">
    <name type="scientific">Drosophila sechellia</name>
    <name type="common">Fruit fly</name>
    <dbReference type="NCBI Taxonomy" id="7238"/>
    <lineage>
        <taxon>Eukaryota</taxon>
        <taxon>Metazoa</taxon>
        <taxon>Ecdysozoa</taxon>
        <taxon>Arthropoda</taxon>
        <taxon>Hexapoda</taxon>
        <taxon>Insecta</taxon>
        <taxon>Pterygota</taxon>
        <taxon>Neoptera</taxon>
        <taxon>Endopterygota</taxon>
        <taxon>Diptera</taxon>
        <taxon>Brachycera</taxon>
        <taxon>Muscomorpha</taxon>
        <taxon>Ephydroidea</taxon>
        <taxon>Drosophilidae</taxon>
        <taxon>Drosophila</taxon>
        <taxon>Sophophora</taxon>
    </lineage>
</organism>
<dbReference type="KEGG" id="dse:6610124"/>
<dbReference type="Proteomes" id="UP000001292">
    <property type="component" value="Unassembled WGS sequence"/>
</dbReference>
<evidence type="ECO:0000256" key="2">
    <source>
        <dbReference type="SAM" id="SignalP"/>
    </source>
</evidence>
<feature type="signal peptide" evidence="2">
    <location>
        <begin position="1"/>
        <end position="19"/>
    </location>
</feature>
<sequence length="119" mass="13104">MKLPLLLLLIQSCALVARATPARHWRRAPTHGVFNVDVYAYNKPRMNLVRRQAHRKSIHSGMLPFNGSRAAADLPNTAGDPPSRGPTIGTLTEDLESCQCNCCAGTSQRAEQNNERARP</sequence>
<keyword evidence="4" id="KW-1185">Reference proteome</keyword>
<protein>
    <submittedName>
        <fullName evidence="3">GM22042</fullName>
    </submittedName>
</protein>
<reference evidence="3 4" key="1">
    <citation type="journal article" date="2007" name="Nature">
        <title>Evolution of genes and genomes on the Drosophila phylogeny.</title>
        <authorList>
            <consortium name="Drosophila 12 Genomes Consortium"/>
            <person name="Clark A.G."/>
            <person name="Eisen M.B."/>
            <person name="Smith D.R."/>
            <person name="Bergman C.M."/>
            <person name="Oliver B."/>
            <person name="Markow T.A."/>
            <person name="Kaufman T.C."/>
            <person name="Kellis M."/>
            <person name="Gelbart W."/>
            <person name="Iyer V.N."/>
            <person name="Pollard D.A."/>
            <person name="Sackton T.B."/>
            <person name="Larracuente A.M."/>
            <person name="Singh N.D."/>
            <person name="Abad J.P."/>
            <person name="Abt D.N."/>
            <person name="Adryan B."/>
            <person name="Aguade M."/>
            <person name="Akashi H."/>
            <person name="Anderson W.W."/>
            <person name="Aquadro C.F."/>
            <person name="Ardell D.H."/>
            <person name="Arguello R."/>
            <person name="Artieri C.G."/>
            <person name="Barbash D.A."/>
            <person name="Barker D."/>
            <person name="Barsanti P."/>
            <person name="Batterham P."/>
            <person name="Batzoglou S."/>
            <person name="Begun D."/>
            <person name="Bhutkar A."/>
            <person name="Blanco E."/>
            <person name="Bosak S.A."/>
            <person name="Bradley R.K."/>
            <person name="Brand A.D."/>
            <person name="Brent M.R."/>
            <person name="Brooks A.N."/>
            <person name="Brown R.H."/>
            <person name="Butlin R.K."/>
            <person name="Caggese C."/>
            <person name="Calvi B.R."/>
            <person name="Bernardo de Carvalho A."/>
            <person name="Caspi A."/>
            <person name="Castrezana S."/>
            <person name="Celniker S.E."/>
            <person name="Chang J.L."/>
            <person name="Chapple C."/>
            <person name="Chatterji S."/>
            <person name="Chinwalla A."/>
            <person name="Civetta A."/>
            <person name="Clifton S.W."/>
            <person name="Comeron J.M."/>
            <person name="Costello J.C."/>
            <person name="Coyne J.A."/>
            <person name="Daub J."/>
            <person name="David R.G."/>
            <person name="Delcher A.L."/>
            <person name="Delehaunty K."/>
            <person name="Do C.B."/>
            <person name="Ebling H."/>
            <person name="Edwards K."/>
            <person name="Eickbush T."/>
            <person name="Evans J.D."/>
            <person name="Filipski A."/>
            <person name="Findeiss S."/>
            <person name="Freyhult E."/>
            <person name="Fulton L."/>
            <person name="Fulton R."/>
            <person name="Garcia A.C."/>
            <person name="Gardiner A."/>
            <person name="Garfield D.A."/>
            <person name="Garvin B.E."/>
            <person name="Gibson G."/>
            <person name="Gilbert D."/>
            <person name="Gnerre S."/>
            <person name="Godfrey J."/>
            <person name="Good R."/>
            <person name="Gotea V."/>
            <person name="Gravely B."/>
            <person name="Greenberg A.J."/>
            <person name="Griffiths-Jones S."/>
            <person name="Gross S."/>
            <person name="Guigo R."/>
            <person name="Gustafson E.A."/>
            <person name="Haerty W."/>
            <person name="Hahn M.W."/>
            <person name="Halligan D.L."/>
            <person name="Halpern A.L."/>
            <person name="Halter G.M."/>
            <person name="Han M.V."/>
            <person name="Heger A."/>
            <person name="Hillier L."/>
            <person name="Hinrichs A.S."/>
            <person name="Holmes I."/>
            <person name="Hoskins R.A."/>
            <person name="Hubisz M.J."/>
            <person name="Hultmark D."/>
            <person name="Huntley M.A."/>
            <person name="Jaffe D.B."/>
            <person name="Jagadeeshan S."/>
            <person name="Jeck W.R."/>
            <person name="Johnson J."/>
            <person name="Jones C.D."/>
            <person name="Jordan W.C."/>
            <person name="Karpen G.H."/>
            <person name="Kataoka E."/>
            <person name="Keightley P.D."/>
            <person name="Kheradpour P."/>
            <person name="Kirkness E.F."/>
            <person name="Koerich L.B."/>
            <person name="Kristiansen K."/>
            <person name="Kudrna D."/>
            <person name="Kulathinal R.J."/>
            <person name="Kumar S."/>
            <person name="Kwok R."/>
            <person name="Lander E."/>
            <person name="Langley C.H."/>
            <person name="Lapoint R."/>
            <person name="Lazzaro B.P."/>
            <person name="Lee S.J."/>
            <person name="Levesque L."/>
            <person name="Li R."/>
            <person name="Lin C.F."/>
            <person name="Lin M.F."/>
            <person name="Lindblad-Toh K."/>
            <person name="Llopart A."/>
            <person name="Long M."/>
            <person name="Low L."/>
            <person name="Lozovsky E."/>
            <person name="Lu J."/>
            <person name="Luo M."/>
            <person name="Machado C.A."/>
            <person name="Makalowski W."/>
            <person name="Marzo M."/>
            <person name="Matsuda M."/>
            <person name="Matzkin L."/>
            <person name="McAllister B."/>
            <person name="McBride C.S."/>
            <person name="McKernan B."/>
            <person name="McKernan K."/>
            <person name="Mendez-Lago M."/>
            <person name="Minx P."/>
            <person name="Mollenhauer M.U."/>
            <person name="Montooth K."/>
            <person name="Mount S.M."/>
            <person name="Mu X."/>
            <person name="Myers E."/>
            <person name="Negre B."/>
            <person name="Newfeld S."/>
            <person name="Nielsen R."/>
            <person name="Noor M.A."/>
            <person name="O'Grady P."/>
            <person name="Pachter L."/>
            <person name="Papaceit M."/>
            <person name="Parisi M.J."/>
            <person name="Parisi M."/>
            <person name="Parts L."/>
            <person name="Pedersen J.S."/>
            <person name="Pesole G."/>
            <person name="Phillippy A.M."/>
            <person name="Ponting C.P."/>
            <person name="Pop M."/>
            <person name="Porcelli D."/>
            <person name="Powell J.R."/>
            <person name="Prohaska S."/>
            <person name="Pruitt K."/>
            <person name="Puig M."/>
            <person name="Quesneville H."/>
            <person name="Ram K.R."/>
            <person name="Rand D."/>
            <person name="Rasmussen M.D."/>
            <person name="Reed L.K."/>
            <person name="Reenan R."/>
            <person name="Reily A."/>
            <person name="Remington K.A."/>
            <person name="Rieger T.T."/>
            <person name="Ritchie M.G."/>
            <person name="Robin C."/>
            <person name="Rogers Y.H."/>
            <person name="Rohde C."/>
            <person name="Rozas J."/>
            <person name="Rubenfield M.J."/>
            <person name="Ruiz A."/>
            <person name="Russo S."/>
            <person name="Salzberg S.L."/>
            <person name="Sanchez-Gracia A."/>
            <person name="Saranga D.J."/>
            <person name="Sato H."/>
            <person name="Schaeffer S.W."/>
            <person name="Schatz M.C."/>
            <person name="Schlenke T."/>
            <person name="Schwartz R."/>
            <person name="Segarra C."/>
            <person name="Singh R.S."/>
            <person name="Sirot L."/>
            <person name="Sirota M."/>
            <person name="Sisneros N.B."/>
            <person name="Smith C.D."/>
            <person name="Smith T.F."/>
            <person name="Spieth J."/>
            <person name="Stage D.E."/>
            <person name="Stark A."/>
            <person name="Stephan W."/>
            <person name="Strausberg R.L."/>
            <person name="Strempel S."/>
            <person name="Sturgill D."/>
            <person name="Sutton G."/>
            <person name="Sutton G.G."/>
            <person name="Tao W."/>
            <person name="Teichmann S."/>
            <person name="Tobari Y.N."/>
            <person name="Tomimura Y."/>
            <person name="Tsolas J.M."/>
            <person name="Valente V.L."/>
            <person name="Venter E."/>
            <person name="Venter J.C."/>
            <person name="Vicario S."/>
            <person name="Vieira F.G."/>
            <person name="Vilella A.J."/>
            <person name="Villasante A."/>
            <person name="Walenz B."/>
            <person name="Wang J."/>
            <person name="Wasserman M."/>
            <person name="Watts T."/>
            <person name="Wilson D."/>
            <person name="Wilson R.K."/>
            <person name="Wing R.A."/>
            <person name="Wolfner M.F."/>
            <person name="Wong A."/>
            <person name="Wong G.K."/>
            <person name="Wu C.I."/>
            <person name="Wu G."/>
            <person name="Yamamoto D."/>
            <person name="Yang H.P."/>
            <person name="Yang S.P."/>
            <person name="Yorke J.A."/>
            <person name="Yoshida K."/>
            <person name="Zdobnov E."/>
            <person name="Zhang P."/>
            <person name="Zhang Y."/>
            <person name="Zimin A.V."/>
            <person name="Baldwin J."/>
            <person name="Abdouelleil A."/>
            <person name="Abdulkadir J."/>
            <person name="Abebe A."/>
            <person name="Abera B."/>
            <person name="Abreu J."/>
            <person name="Acer S.C."/>
            <person name="Aftuck L."/>
            <person name="Alexander A."/>
            <person name="An P."/>
            <person name="Anderson E."/>
            <person name="Anderson S."/>
            <person name="Arachi H."/>
            <person name="Azer M."/>
            <person name="Bachantsang P."/>
            <person name="Barry A."/>
            <person name="Bayul T."/>
            <person name="Berlin A."/>
            <person name="Bessette D."/>
            <person name="Bloom T."/>
            <person name="Blye J."/>
            <person name="Boguslavskiy L."/>
            <person name="Bonnet C."/>
            <person name="Boukhgalter B."/>
            <person name="Bourzgui I."/>
            <person name="Brown A."/>
            <person name="Cahill P."/>
            <person name="Channer S."/>
            <person name="Cheshatsang Y."/>
            <person name="Chuda L."/>
            <person name="Citroen M."/>
            <person name="Collymore A."/>
            <person name="Cooke P."/>
            <person name="Costello M."/>
            <person name="D'Aco K."/>
            <person name="Daza R."/>
            <person name="De Haan G."/>
            <person name="DeGray S."/>
            <person name="DeMaso C."/>
            <person name="Dhargay N."/>
            <person name="Dooley K."/>
            <person name="Dooley E."/>
            <person name="Doricent M."/>
            <person name="Dorje P."/>
            <person name="Dorjee K."/>
            <person name="Dupes A."/>
            <person name="Elong R."/>
            <person name="Falk J."/>
            <person name="Farina A."/>
            <person name="Faro S."/>
            <person name="Ferguson D."/>
            <person name="Fisher S."/>
            <person name="Foley C.D."/>
            <person name="Franke A."/>
            <person name="Friedrich D."/>
            <person name="Gadbois L."/>
            <person name="Gearin G."/>
            <person name="Gearin C.R."/>
            <person name="Giannoukos G."/>
            <person name="Goode T."/>
            <person name="Graham J."/>
            <person name="Grandbois E."/>
            <person name="Grewal S."/>
            <person name="Gyaltsen K."/>
            <person name="Hafez N."/>
            <person name="Hagos B."/>
            <person name="Hall J."/>
            <person name="Henson C."/>
            <person name="Hollinger A."/>
            <person name="Honan T."/>
            <person name="Huard M.D."/>
            <person name="Hughes L."/>
            <person name="Hurhula B."/>
            <person name="Husby M.E."/>
            <person name="Kamat A."/>
            <person name="Kanga B."/>
            <person name="Kashin S."/>
            <person name="Khazanovich D."/>
            <person name="Kisner P."/>
            <person name="Lance K."/>
            <person name="Lara M."/>
            <person name="Lee W."/>
            <person name="Lennon N."/>
            <person name="Letendre F."/>
            <person name="LeVine R."/>
            <person name="Lipovsky A."/>
            <person name="Liu X."/>
            <person name="Liu J."/>
            <person name="Liu S."/>
            <person name="Lokyitsang T."/>
            <person name="Lokyitsang Y."/>
            <person name="Lubonja R."/>
            <person name="Lui A."/>
            <person name="MacDonald P."/>
            <person name="Magnisalis V."/>
            <person name="Maru K."/>
            <person name="Matthews C."/>
            <person name="McCusker W."/>
            <person name="McDonough S."/>
            <person name="Mehta T."/>
            <person name="Meldrim J."/>
            <person name="Meneus L."/>
            <person name="Mihai O."/>
            <person name="Mihalev A."/>
            <person name="Mihova T."/>
            <person name="Mittelman R."/>
            <person name="Mlenga V."/>
            <person name="Montmayeur A."/>
            <person name="Mulrain L."/>
            <person name="Navidi A."/>
            <person name="Naylor J."/>
            <person name="Negash T."/>
            <person name="Nguyen T."/>
            <person name="Nguyen N."/>
            <person name="Nicol R."/>
            <person name="Norbu C."/>
            <person name="Norbu N."/>
            <person name="Novod N."/>
            <person name="O'Neill B."/>
            <person name="Osman S."/>
            <person name="Markiewicz E."/>
            <person name="Oyono O.L."/>
            <person name="Patti C."/>
            <person name="Phunkhang P."/>
            <person name="Pierre F."/>
            <person name="Priest M."/>
            <person name="Raghuraman S."/>
            <person name="Rege F."/>
            <person name="Reyes R."/>
            <person name="Rise C."/>
            <person name="Rogov P."/>
            <person name="Ross K."/>
            <person name="Ryan E."/>
            <person name="Settipalli S."/>
            <person name="Shea T."/>
            <person name="Sherpa N."/>
            <person name="Shi L."/>
            <person name="Shih D."/>
            <person name="Sparrow T."/>
            <person name="Spaulding J."/>
            <person name="Stalker J."/>
            <person name="Stange-Thomann N."/>
            <person name="Stavropoulos S."/>
            <person name="Stone C."/>
            <person name="Strader C."/>
            <person name="Tesfaye S."/>
            <person name="Thomson T."/>
            <person name="Thoulutsang Y."/>
            <person name="Thoulutsang D."/>
            <person name="Topham K."/>
            <person name="Topping I."/>
            <person name="Tsamla T."/>
            <person name="Vassiliev H."/>
            <person name="Vo A."/>
            <person name="Wangchuk T."/>
            <person name="Wangdi T."/>
            <person name="Weiand M."/>
            <person name="Wilkinson J."/>
            <person name="Wilson A."/>
            <person name="Yadav S."/>
            <person name="Young G."/>
            <person name="Yu Q."/>
            <person name="Zembek L."/>
            <person name="Zhong D."/>
            <person name="Zimmer A."/>
            <person name="Zwirko Z."/>
            <person name="Jaffe D.B."/>
            <person name="Alvarez P."/>
            <person name="Brockman W."/>
            <person name="Butler J."/>
            <person name="Chin C."/>
            <person name="Gnerre S."/>
            <person name="Grabherr M."/>
            <person name="Kleber M."/>
            <person name="Mauceli E."/>
            <person name="MacCallum I."/>
        </authorList>
    </citation>
    <scope>NUCLEOTIDE SEQUENCE [LARGE SCALE GENOMIC DNA]</scope>
    <source>
        <strain evidence="4">Rob3c / Tucson 14021-0248.25</strain>
    </source>
</reference>
<keyword evidence="2" id="KW-0732">Signal</keyword>
<dbReference type="EMBL" id="CH480816">
    <property type="protein sequence ID" value="EDW48746.1"/>
    <property type="molecule type" value="Genomic_DNA"/>
</dbReference>
<dbReference type="AlphaFoldDB" id="B4HQP3"/>
<accession>B4HQP3</accession>
<feature type="chain" id="PRO_5002809099" evidence="2">
    <location>
        <begin position="20"/>
        <end position="119"/>
    </location>
</feature>
<evidence type="ECO:0000313" key="3">
    <source>
        <dbReference type="EMBL" id="EDW48746.1"/>
    </source>
</evidence>
<gene>
    <name evidence="3" type="primary">Dsec\GM22042</name>
    <name evidence="3" type="ORF">Dsec_GM22042</name>
</gene>
<dbReference type="STRING" id="7238.B4HQP3"/>